<feature type="compositionally biased region" description="Basic and acidic residues" evidence="1">
    <location>
        <begin position="50"/>
        <end position="64"/>
    </location>
</feature>
<feature type="region of interest" description="Disordered" evidence="1">
    <location>
        <begin position="50"/>
        <end position="73"/>
    </location>
</feature>
<proteinExistence type="predicted"/>
<dbReference type="Proteomes" id="UP000053429">
    <property type="component" value="Unassembled WGS sequence"/>
</dbReference>
<dbReference type="EMBL" id="LMWY01000076">
    <property type="protein sequence ID" value="KUN90468.1"/>
    <property type="molecule type" value="Genomic_DNA"/>
</dbReference>
<protein>
    <submittedName>
        <fullName evidence="2">Uncharacterized protein</fullName>
    </submittedName>
</protein>
<keyword evidence="3" id="KW-1185">Reference proteome</keyword>
<evidence type="ECO:0000313" key="3">
    <source>
        <dbReference type="Proteomes" id="UP000053429"/>
    </source>
</evidence>
<dbReference type="AlphaFoldDB" id="A0A101TDK6"/>
<comment type="caution">
    <text evidence="2">The sequence shown here is derived from an EMBL/GenBank/DDBJ whole genome shotgun (WGS) entry which is preliminary data.</text>
</comment>
<evidence type="ECO:0000256" key="1">
    <source>
        <dbReference type="SAM" id="MobiDB-lite"/>
    </source>
</evidence>
<gene>
    <name evidence="2" type="ORF">AQJ67_44030</name>
</gene>
<feature type="compositionally biased region" description="Basic and acidic residues" evidence="1">
    <location>
        <begin position="1"/>
        <end position="10"/>
    </location>
</feature>
<dbReference type="STRING" id="661399.AQJ67_44030"/>
<name>A0A101TDK6_9ACTN</name>
<organism evidence="2 3">
    <name type="scientific">Streptomyces caeruleatus</name>
    <dbReference type="NCBI Taxonomy" id="661399"/>
    <lineage>
        <taxon>Bacteria</taxon>
        <taxon>Bacillati</taxon>
        <taxon>Actinomycetota</taxon>
        <taxon>Actinomycetes</taxon>
        <taxon>Kitasatosporales</taxon>
        <taxon>Streptomycetaceae</taxon>
        <taxon>Streptomyces</taxon>
    </lineage>
</organism>
<reference evidence="2 3" key="1">
    <citation type="submission" date="2015-10" db="EMBL/GenBank/DDBJ databases">
        <title>Draft genome sequence of Streptomyces caeruleatus NRRL B-24802, type strain for the species Streptomyces caeruleatus.</title>
        <authorList>
            <person name="Ruckert C."/>
            <person name="Winkler A."/>
            <person name="Kalinowski J."/>
            <person name="Kampfer P."/>
            <person name="Glaeser S."/>
        </authorList>
    </citation>
    <scope>NUCLEOTIDE SEQUENCE [LARGE SCALE GENOMIC DNA]</scope>
    <source>
        <strain evidence="2 3">NRRL B-24802</strain>
    </source>
</reference>
<sequence>MAGLYTEREPCGSGQGHADCSTRLRTHPELKDGKVPVYYSITYRTDPDGVAKRDAERAKLKGKQEQSGLTDQQIANRVKKIRTENEKEMQAEMDRHLAAIGSVWAKAMLHLDPPQ</sequence>
<feature type="region of interest" description="Disordered" evidence="1">
    <location>
        <begin position="1"/>
        <end position="25"/>
    </location>
</feature>
<accession>A0A101TDK6</accession>
<evidence type="ECO:0000313" key="2">
    <source>
        <dbReference type="EMBL" id="KUN90468.1"/>
    </source>
</evidence>